<keyword evidence="7" id="KW-1185">Reference proteome</keyword>
<feature type="transmembrane region" description="Helical" evidence="4">
    <location>
        <begin position="258"/>
        <end position="278"/>
    </location>
</feature>
<feature type="transmembrane region" description="Helical" evidence="4">
    <location>
        <begin position="345"/>
        <end position="365"/>
    </location>
</feature>
<dbReference type="AlphaFoldDB" id="A0A2W2BI84"/>
<dbReference type="Gene3D" id="1.20.1250.20">
    <property type="entry name" value="MFS general substrate transporter like domains"/>
    <property type="match status" value="2"/>
</dbReference>
<dbReference type="Proteomes" id="UP000248795">
    <property type="component" value="Unassembled WGS sequence"/>
</dbReference>
<evidence type="ECO:0000259" key="5">
    <source>
        <dbReference type="PROSITE" id="PS50850"/>
    </source>
</evidence>
<evidence type="ECO:0000313" key="7">
    <source>
        <dbReference type="Proteomes" id="UP000248795"/>
    </source>
</evidence>
<reference evidence="7" key="1">
    <citation type="submission" date="2018-06" db="EMBL/GenBank/DDBJ databases">
        <title>Aestuariibacter litoralis strain KCTC 52945T.</title>
        <authorList>
            <person name="Li X."/>
            <person name="Salam N."/>
            <person name="Li J.-L."/>
            <person name="Chen Y.-M."/>
            <person name="Yang Z.-W."/>
            <person name="Zhang L.-Y."/>
            <person name="Han M.-X."/>
            <person name="Xiao M."/>
            <person name="Li W.-J."/>
        </authorList>
    </citation>
    <scope>NUCLEOTIDE SEQUENCE [LARGE SCALE GENOMIC DNA]</scope>
    <source>
        <strain evidence="7">KCTC 52945</strain>
    </source>
</reference>
<evidence type="ECO:0000256" key="1">
    <source>
        <dbReference type="ARBA" id="ARBA00022692"/>
    </source>
</evidence>
<feature type="transmembrane region" description="Helical" evidence="4">
    <location>
        <begin position="54"/>
        <end position="71"/>
    </location>
</feature>
<dbReference type="PANTHER" id="PTHR11360">
    <property type="entry name" value="MONOCARBOXYLATE TRANSPORTER"/>
    <property type="match status" value="1"/>
</dbReference>
<feature type="transmembrane region" description="Helical" evidence="4">
    <location>
        <begin position="18"/>
        <end position="42"/>
    </location>
</feature>
<evidence type="ECO:0000256" key="4">
    <source>
        <dbReference type="SAM" id="Phobius"/>
    </source>
</evidence>
<dbReference type="EMBL" id="QKVK01000009">
    <property type="protein sequence ID" value="PZF75617.1"/>
    <property type="molecule type" value="Genomic_DNA"/>
</dbReference>
<keyword evidence="2 4" id="KW-1133">Transmembrane helix</keyword>
<evidence type="ECO:0000256" key="2">
    <source>
        <dbReference type="ARBA" id="ARBA00022989"/>
    </source>
</evidence>
<proteinExistence type="predicted"/>
<dbReference type="Pfam" id="PF07690">
    <property type="entry name" value="MFS_1"/>
    <property type="match status" value="1"/>
</dbReference>
<dbReference type="InterPro" id="IPR011701">
    <property type="entry name" value="MFS"/>
</dbReference>
<evidence type="ECO:0000256" key="3">
    <source>
        <dbReference type="ARBA" id="ARBA00023136"/>
    </source>
</evidence>
<feature type="transmembrane region" description="Helical" evidence="4">
    <location>
        <begin position="220"/>
        <end position="238"/>
    </location>
</feature>
<accession>A0A2W2BI84</accession>
<dbReference type="PANTHER" id="PTHR11360:SF290">
    <property type="entry name" value="MONOCARBOXYLATE MFS PERMEASE"/>
    <property type="match status" value="1"/>
</dbReference>
<name>A0A2W2BI84_9HYPH</name>
<dbReference type="InterPro" id="IPR050327">
    <property type="entry name" value="Proton-linked_MCT"/>
</dbReference>
<feature type="transmembrane region" description="Helical" evidence="4">
    <location>
        <begin position="172"/>
        <end position="192"/>
    </location>
</feature>
<feature type="transmembrane region" description="Helical" evidence="4">
    <location>
        <begin position="311"/>
        <end position="333"/>
    </location>
</feature>
<keyword evidence="3 4" id="KW-0472">Membrane</keyword>
<feature type="transmembrane region" description="Helical" evidence="4">
    <location>
        <begin position="104"/>
        <end position="129"/>
    </location>
</feature>
<feature type="domain" description="Major facilitator superfamily (MFS) profile" evidence="5">
    <location>
        <begin position="17"/>
        <end position="400"/>
    </location>
</feature>
<organism evidence="6 7">
    <name type="scientific">Aestuariivirga litoralis</name>
    <dbReference type="NCBI Taxonomy" id="2650924"/>
    <lineage>
        <taxon>Bacteria</taxon>
        <taxon>Pseudomonadati</taxon>
        <taxon>Pseudomonadota</taxon>
        <taxon>Alphaproteobacteria</taxon>
        <taxon>Hyphomicrobiales</taxon>
        <taxon>Aestuariivirgaceae</taxon>
        <taxon>Aestuariivirga</taxon>
    </lineage>
</organism>
<dbReference type="InterPro" id="IPR020846">
    <property type="entry name" value="MFS_dom"/>
</dbReference>
<feature type="transmembrane region" description="Helical" evidence="4">
    <location>
        <begin position="78"/>
        <end position="98"/>
    </location>
</feature>
<dbReference type="PROSITE" id="PS50850">
    <property type="entry name" value="MFS"/>
    <property type="match status" value="1"/>
</dbReference>
<dbReference type="RefSeq" id="WP_111199811.1">
    <property type="nucleotide sequence ID" value="NZ_QKVK01000009.1"/>
</dbReference>
<sequence>MTAASAYTPDSRYAWIRLFVSLLLAVVGGIGLWLAVVVLPTIQAEFGVDRAGASFPYTATFLGFAAGGFVMGKMADKFGITVPVTIAGAALGIGFFLAAWSTSYWQFVVVQAVFIGFLGSAATFGPLVADASQWFLKRRGIAIAIVASGNYIAGTIWPPFMQAAIQTYGWRWTYMAIGVLCVVVMTPLAQFLRKRPHFHDTASPASRMAGQKGLLPSHRFLFPALVLAGLSCCVAMSMPQVHIVAYCADLGYGPARGAEMLSIMLGFGVLSRLVSGLVADKVGGLPTLIAGSAMQMLALIAYIPFDGLASLYVVSAIFGLSQGGIVPSYALIIRDHFPAREAGSRISTVLTATVFGMALGGWMSGEIYDWTGSYTMAFLNGVAWNVLNLSIALWILYVRRPHGPPLRPAMA</sequence>
<feature type="transmembrane region" description="Helical" evidence="4">
    <location>
        <begin position="377"/>
        <end position="397"/>
    </location>
</feature>
<dbReference type="InterPro" id="IPR036259">
    <property type="entry name" value="MFS_trans_sf"/>
</dbReference>
<evidence type="ECO:0000313" key="6">
    <source>
        <dbReference type="EMBL" id="PZF75617.1"/>
    </source>
</evidence>
<protein>
    <submittedName>
        <fullName evidence="6">MFS transporter</fullName>
    </submittedName>
</protein>
<feature type="transmembrane region" description="Helical" evidence="4">
    <location>
        <begin position="141"/>
        <end position="160"/>
    </location>
</feature>
<keyword evidence="1 4" id="KW-0812">Transmembrane</keyword>
<feature type="transmembrane region" description="Helical" evidence="4">
    <location>
        <begin position="285"/>
        <end position="305"/>
    </location>
</feature>
<dbReference type="SUPFAM" id="SSF103473">
    <property type="entry name" value="MFS general substrate transporter"/>
    <property type="match status" value="1"/>
</dbReference>
<gene>
    <name evidence="6" type="ORF">DK847_17395</name>
</gene>
<dbReference type="CDD" id="cd17355">
    <property type="entry name" value="MFS_YcxA_like"/>
    <property type="match status" value="1"/>
</dbReference>
<dbReference type="GO" id="GO:0022857">
    <property type="term" value="F:transmembrane transporter activity"/>
    <property type="evidence" value="ECO:0007669"/>
    <property type="project" value="InterPro"/>
</dbReference>
<comment type="caution">
    <text evidence="6">The sequence shown here is derived from an EMBL/GenBank/DDBJ whole genome shotgun (WGS) entry which is preliminary data.</text>
</comment>